<dbReference type="Proteomes" id="UP000183567">
    <property type="component" value="Unassembled WGS sequence"/>
</dbReference>
<dbReference type="EMBL" id="LVVM01004659">
    <property type="protein sequence ID" value="OJA12452.1"/>
    <property type="molecule type" value="Genomic_DNA"/>
</dbReference>
<evidence type="ECO:0000313" key="3">
    <source>
        <dbReference type="Proteomes" id="UP000183567"/>
    </source>
</evidence>
<name>A0A1J8QL14_9AGAM</name>
<proteinExistence type="predicted"/>
<dbReference type="OrthoDB" id="2693196at2759"/>
<protein>
    <submittedName>
        <fullName evidence="2">Uncharacterized protein</fullName>
    </submittedName>
</protein>
<organism evidence="2 3">
    <name type="scientific">Rhizopogon vesiculosus</name>
    <dbReference type="NCBI Taxonomy" id="180088"/>
    <lineage>
        <taxon>Eukaryota</taxon>
        <taxon>Fungi</taxon>
        <taxon>Dikarya</taxon>
        <taxon>Basidiomycota</taxon>
        <taxon>Agaricomycotina</taxon>
        <taxon>Agaricomycetes</taxon>
        <taxon>Agaricomycetidae</taxon>
        <taxon>Boletales</taxon>
        <taxon>Suillineae</taxon>
        <taxon>Rhizopogonaceae</taxon>
        <taxon>Rhizopogon</taxon>
    </lineage>
</organism>
<accession>A0A1J8QL14</accession>
<gene>
    <name evidence="2" type="ORF">AZE42_08050</name>
</gene>
<dbReference type="AlphaFoldDB" id="A0A1J8QL14"/>
<evidence type="ECO:0000313" key="2">
    <source>
        <dbReference type="EMBL" id="OJA12452.1"/>
    </source>
</evidence>
<keyword evidence="3" id="KW-1185">Reference proteome</keyword>
<evidence type="ECO:0000256" key="1">
    <source>
        <dbReference type="SAM" id="MobiDB-lite"/>
    </source>
</evidence>
<feature type="region of interest" description="Disordered" evidence="1">
    <location>
        <begin position="19"/>
        <end position="38"/>
    </location>
</feature>
<reference evidence="2 3" key="1">
    <citation type="submission" date="2016-03" db="EMBL/GenBank/DDBJ databases">
        <title>Comparative genomics of the ectomycorrhizal sister species Rhizopogon vinicolor and Rhizopogon vesiculosus (Basidiomycota: Boletales) reveals a divergence of the mating type B locus.</title>
        <authorList>
            <person name="Mujic A.B."/>
            <person name="Kuo A."/>
            <person name="Tritt A."/>
            <person name="Lipzen A."/>
            <person name="Chen C."/>
            <person name="Johnson J."/>
            <person name="Sharma A."/>
            <person name="Barry K."/>
            <person name="Grigoriev I.V."/>
            <person name="Spatafora J.W."/>
        </authorList>
    </citation>
    <scope>NUCLEOTIDE SEQUENCE [LARGE SCALE GENOMIC DNA]</scope>
    <source>
        <strain evidence="2 3">AM-OR11-056</strain>
    </source>
</reference>
<comment type="caution">
    <text evidence="2">The sequence shown here is derived from an EMBL/GenBank/DDBJ whole genome shotgun (WGS) entry which is preliminary data.</text>
</comment>
<sequence>MRFPWHKLFNLSNVVPIRSSTKNNQTQSNSIHGETGHGSFIPGISNHNACPSPTPISTSPLLHDVLASREPTGREVSTVSSDPESFRRRTSDMVQLFLPIVQVAAGAIPLAGPPMQAAIGGLLAILQVIDRNRQNAADINDLGSRLHRLHNYLCNAPTAGDPREQSRRDSLARYTPCRFVLG</sequence>
<feature type="compositionally biased region" description="Low complexity" evidence="1">
    <location>
        <begin position="19"/>
        <end position="30"/>
    </location>
</feature>